<keyword evidence="2" id="KW-0812">Transmembrane</keyword>
<dbReference type="EMBL" id="HBGE01020430">
    <property type="protein sequence ID" value="CAD9110786.1"/>
    <property type="molecule type" value="Transcribed_RNA"/>
</dbReference>
<sequence>MPSKVLSVVLALAAGVVAKAEKLAADCSQNTTENCIHSRCCNVPGTKCFRKNKKWAACRETCEPGPHYNEFPYSDEPWDCVELTEGCNGMHKPCGVRKNYLGSPCCQWGCRCNETTWGAACVATKASGQYTCNKHNEETYSSEAGENFDVRKIATLPRAPSTQGLRTAGLVGLAVVAVAAAVGAAVRVQHRRARSGQSLMSEVDEEMKDQAE</sequence>
<evidence type="ECO:0000256" key="3">
    <source>
        <dbReference type="SAM" id="SignalP"/>
    </source>
</evidence>
<keyword evidence="2" id="KW-1133">Transmembrane helix</keyword>
<dbReference type="AlphaFoldDB" id="A0A7S1Q0K7"/>
<evidence type="ECO:0000313" key="4">
    <source>
        <dbReference type="EMBL" id="CAD9110786.1"/>
    </source>
</evidence>
<keyword evidence="3" id="KW-0732">Signal</keyword>
<evidence type="ECO:0000256" key="1">
    <source>
        <dbReference type="SAM" id="MobiDB-lite"/>
    </source>
</evidence>
<gene>
    <name evidence="4" type="ORF">ACAT0790_LOCUS12305</name>
</gene>
<name>A0A7S1Q0K7_ALECA</name>
<feature type="compositionally biased region" description="Acidic residues" evidence="1">
    <location>
        <begin position="202"/>
        <end position="212"/>
    </location>
</feature>
<feature type="region of interest" description="Disordered" evidence="1">
    <location>
        <begin position="193"/>
        <end position="212"/>
    </location>
</feature>
<accession>A0A7S1Q0K7</accession>
<organism evidence="4">
    <name type="scientific">Alexandrium catenella</name>
    <name type="common">Red tide dinoflagellate</name>
    <name type="synonym">Gonyaulax catenella</name>
    <dbReference type="NCBI Taxonomy" id="2925"/>
    <lineage>
        <taxon>Eukaryota</taxon>
        <taxon>Sar</taxon>
        <taxon>Alveolata</taxon>
        <taxon>Dinophyceae</taxon>
        <taxon>Gonyaulacales</taxon>
        <taxon>Pyrocystaceae</taxon>
        <taxon>Alexandrium</taxon>
    </lineage>
</organism>
<proteinExistence type="predicted"/>
<reference evidence="4" key="1">
    <citation type="submission" date="2021-01" db="EMBL/GenBank/DDBJ databases">
        <authorList>
            <person name="Corre E."/>
            <person name="Pelletier E."/>
            <person name="Niang G."/>
            <person name="Scheremetjew M."/>
            <person name="Finn R."/>
            <person name="Kale V."/>
            <person name="Holt S."/>
            <person name="Cochrane G."/>
            <person name="Meng A."/>
            <person name="Brown T."/>
            <person name="Cohen L."/>
        </authorList>
    </citation>
    <scope>NUCLEOTIDE SEQUENCE</scope>
    <source>
        <strain evidence="4">OF101</strain>
    </source>
</reference>
<keyword evidence="2" id="KW-0472">Membrane</keyword>
<evidence type="ECO:0000256" key="2">
    <source>
        <dbReference type="SAM" id="Phobius"/>
    </source>
</evidence>
<protein>
    <submittedName>
        <fullName evidence="4">Uncharacterized protein</fullName>
    </submittedName>
</protein>
<feature type="chain" id="PRO_5030656904" evidence="3">
    <location>
        <begin position="19"/>
        <end position="212"/>
    </location>
</feature>
<feature type="transmembrane region" description="Helical" evidence="2">
    <location>
        <begin position="168"/>
        <end position="188"/>
    </location>
</feature>
<feature type="signal peptide" evidence="3">
    <location>
        <begin position="1"/>
        <end position="18"/>
    </location>
</feature>